<dbReference type="PANTHER" id="PTHR24148:SF64">
    <property type="entry name" value="HETEROKARYON INCOMPATIBILITY DOMAIN-CONTAINING PROTEIN"/>
    <property type="match status" value="1"/>
</dbReference>
<keyword evidence="2" id="KW-1133">Transmembrane helix</keyword>
<feature type="compositionally biased region" description="Polar residues" evidence="1">
    <location>
        <begin position="860"/>
        <end position="882"/>
    </location>
</feature>
<dbReference type="EMBL" id="KV744863">
    <property type="protein sequence ID" value="OCK83360.1"/>
    <property type="molecule type" value="Genomic_DNA"/>
</dbReference>
<evidence type="ECO:0000256" key="2">
    <source>
        <dbReference type="SAM" id="Phobius"/>
    </source>
</evidence>
<dbReference type="AlphaFoldDB" id="A0A8E2JI01"/>
<keyword evidence="2" id="KW-0812">Transmembrane</keyword>
<protein>
    <recommendedName>
        <fullName evidence="3">Heterokaryon incompatibility domain-containing protein</fullName>
    </recommendedName>
</protein>
<dbReference type="Proteomes" id="UP000250266">
    <property type="component" value="Unassembled WGS sequence"/>
</dbReference>
<sequence>MELESPKLRAHSLHLYDALDAGEFRIFELHPSTQPEEPLVGSLHHVDLHEPRSITAFEALSYAWGTFEGMKPVYIDGRIHRIRNALHDALSAIRLTGTSLYLFVDAICINMHDLDELSTQVTLIKDIFQEADNVIIWLGESQEDTPAVFKSLDRLNATHDLDYFLRSDEASTAILGAGNLLSRQWFTRVWTVQELVVARQASIHVGRHSLPWAVFQAAIDILGQKGSLYPKYIDRDQIQKAIQILQLLKRSFERDQHGRPRKALLSLEALVTNLSTLEASNPRDLIYAFLGIANDVYPAESSAFDPLVMPDYSKPVRDVYLEFVHFCVKQSGSLDILFRPWVPDYLIAELPSWMWTANKTHIGPFKTGFSFVAPAGESLRTPYNASGGVGVGNVTMTFKQKRELIVKGFRLMTIGSTTSAADEQIIPLEWLRFSNLSRYDLYRLLLGARDDNGDEFTVEGYQKYVRDHQLALTDGPILPGLGTKPSTLQTRQRLISLSYNRRLALGTANTPPFALVPADSRKGDDICVLDGCSIPVVLRETNRADNRRGYELIGGCYVHSTAVMNPIKVPVETKNHFTIEDLSTMDTPKSPLHIIHSGPTASLSPASENPKSQSTVFAGPVTFLEPASFEAGAAFIGPAIFKAKVVHNGPTTYVGPATFHSETIHAGPTTYVGAASFQAEITHTGSTTHVGSSTFNAETVSTETDAARDNPIRVFRMHWTCSCGYRGLDQYIEQKPGAVAELALRLRQRNVQVTLDMWDPSSGVLDSLKYILQQMLVTAHNHVQELSMFLGVSMHHFGTPHDLIAQTVTPDPEESKKQAAGFTGSETLDPNAPSQGQGQSATGSGQSSSSTTAPPAGSQDTTPKAQSSLKGTTISRQPQASGPQAIEITRTTPHIIQIREDYLMVCIRENHPYEERVDLNITSFTKDREVFEKIKTEYETRLSWWRRWFGFFTVQNVRFVQFTFRQLEGRGVDLIKPDMPPLTARHYEFDPRPAPVIPPIGRQWMMHFFKKPSACENSDDCLKQFAKRVDGPPDPKIPPDYRIGWGLHLEERFDWGRVLIHLYLVVLATLLLAICWAAIKRSIQDGFSIAAYLIAVEALAVATIQVSLALSLG</sequence>
<evidence type="ECO:0000313" key="5">
    <source>
        <dbReference type="Proteomes" id="UP000250266"/>
    </source>
</evidence>
<organism evidence="4 5">
    <name type="scientific">Lepidopterella palustris CBS 459.81</name>
    <dbReference type="NCBI Taxonomy" id="1314670"/>
    <lineage>
        <taxon>Eukaryota</taxon>
        <taxon>Fungi</taxon>
        <taxon>Dikarya</taxon>
        <taxon>Ascomycota</taxon>
        <taxon>Pezizomycotina</taxon>
        <taxon>Dothideomycetes</taxon>
        <taxon>Pleosporomycetidae</taxon>
        <taxon>Mytilinidiales</taxon>
        <taxon>Argynnaceae</taxon>
        <taxon>Lepidopterella</taxon>
    </lineage>
</organism>
<dbReference type="Pfam" id="PF06985">
    <property type="entry name" value="HET"/>
    <property type="match status" value="1"/>
</dbReference>
<feature type="compositionally biased region" description="Low complexity" evidence="1">
    <location>
        <begin position="833"/>
        <end position="859"/>
    </location>
</feature>
<dbReference type="PANTHER" id="PTHR24148">
    <property type="entry name" value="ANKYRIN REPEAT DOMAIN-CONTAINING PROTEIN 39 HOMOLOG-RELATED"/>
    <property type="match status" value="1"/>
</dbReference>
<accession>A0A8E2JI01</accession>
<proteinExistence type="predicted"/>
<feature type="transmembrane region" description="Helical" evidence="2">
    <location>
        <begin position="1091"/>
        <end position="1112"/>
    </location>
</feature>
<reference evidence="4 5" key="1">
    <citation type="journal article" date="2016" name="Nat. Commun.">
        <title>Ectomycorrhizal ecology is imprinted in the genome of the dominant symbiotic fungus Cenococcum geophilum.</title>
        <authorList>
            <consortium name="DOE Joint Genome Institute"/>
            <person name="Peter M."/>
            <person name="Kohler A."/>
            <person name="Ohm R.A."/>
            <person name="Kuo A."/>
            <person name="Krutzmann J."/>
            <person name="Morin E."/>
            <person name="Arend M."/>
            <person name="Barry K.W."/>
            <person name="Binder M."/>
            <person name="Choi C."/>
            <person name="Clum A."/>
            <person name="Copeland A."/>
            <person name="Grisel N."/>
            <person name="Haridas S."/>
            <person name="Kipfer T."/>
            <person name="LaButti K."/>
            <person name="Lindquist E."/>
            <person name="Lipzen A."/>
            <person name="Maire R."/>
            <person name="Meier B."/>
            <person name="Mihaltcheva S."/>
            <person name="Molinier V."/>
            <person name="Murat C."/>
            <person name="Poggeler S."/>
            <person name="Quandt C.A."/>
            <person name="Sperisen C."/>
            <person name="Tritt A."/>
            <person name="Tisserant E."/>
            <person name="Crous P.W."/>
            <person name="Henrissat B."/>
            <person name="Nehls U."/>
            <person name="Egli S."/>
            <person name="Spatafora J.W."/>
            <person name="Grigoriev I.V."/>
            <person name="Martin F.M."/>
        </authorList>
    </citation>
    <scope>NUCLEOTIDE SEQUENCE [LARGE SCALE GENOMIC DNA]</scope>
    <source>
        <strain evidence="4 5">CBS 459.81</strain>
    </source>
</reference>
<name>A0A8E2JI01_9PEZI</name>
<feature type="transmembrane region" description="Helical" evidence="2">
    <location>
        <begin position="1058"/>
        <end position="1079"/>
    </location>
</feature>
<evidence type="ECO:0000259" key="3">
    <source>
        <dbReference type="Pfam" id="PF06985"/>
    </source>
</evidence>
<evidence type="ECO:0000256" key="1">
    <source>
        <dbReference type="SAM" id="MobiDB-lite"/>
    </source>
</evidence>
<keyword evidence="5" id="KW-1185">Reference proteome</keyword>
<dbReference type="InterPro" id="IPR010730">
    <property type="entry name" value="HET"/>
</dbReference>
<keyword evidence="2" id="KW-0472">Membrane</keyword>
<feature type="region of interest" description="Disordered" evidence="1">
    <location>
        <begin position="804"/>
        <end position="888"/>
    </location>
</feature>
<gene>
    <name evidence="4" type="ORF">K432DRAFT_390491</name>
</gene>
<evidence type="ECO:0000313" key="4">
    <source>
        <dbReference type="EMBL" id="OCK83360.1"/>
    </source>
</evidence>
<feature type="domain" description="Heterokaryon incompatibility" evidence="3">
    <location>
        <begin position="57"/>
        <end position="194"/>
    </location>
</feature>
<dbReference type="OrthoDB" id="2157530at2759"/>
<dbReference type="InterPro" id="IPR052895">
    <property type="entry name" value="HetReg/Transcr_Mod"/>
</dbReference>